<accession>A0A1L9RGN8</accession>
<evidence type="ECO:0000256" key="3">
    <source>
        <dbReference type="ARBA" id="ARBA00022448"/>
    </source>
</evidence>
<evidence type="ECO:0000256" key="5">
    <source>
        <dbReference type="ARBA" id="ARBA00022989"/>
    </source>
</evidence>
<dbReference type="EMBL" id="KV878213">
    <property type="protein sequence ID" value="OJJ34017.1"/>
    <property type="molecule type" value="Genomic_DNA"/>
</dbReference>
<dbReference type="Gene3D" id="1.20.1250.20">
    <property type="entry name" value="MFS general substrate transporter like domains"/>
    <property type="match status" value="1"/>
</dbReference>
<feature type="transmembrane region" description="Helical" evidence="7">
    <location>
        <begin position="282"/>
        <end position="305"/>
    </location>
</feature>
<feature type="transmembrane region" description="Helical" evidence="7">
    <location>
        <begin position="441"/>
        <end position="460"/>
    </location>
</feature>
<keyword evidence="10" id="KW-1185">Reference proteome</keyword>
<evidence type="ECO:0000256" key="2">
    <source>
        <dbReference type="ARBA" id="ARBA00010992"/>
    </source>
</evidence>
<protein>
    <recommendedName>
        <fullName evidence="8">Major facilitator superfamily (MFS) profile domain-containing protein</fullName>
    </recommendedName>
</protein>
<evidence type="ECO:0000256" key="4">
    <source>
        <dbReference type="ARBA" id="ARBA00022692"/>
    </source>
</evidence>
<keyword evidence="5 7" id="KW-1133">Transmembrane helix</keyword>
<feature type="transmembrane region" description="Helical" evidence="7">
    <location>
        <begin position="173"/>
        <end position="196"/>
    </location>
</feature>
<dbReference type="VEuPathDB" id="FungiDB:ASPWEDRAFT_173452"/>
<feature type="transmembrane region" description="Helical" evidence="7">
    <location>
        <begin position="311"/>
        <end position="333"/>
    </location>
</feature>
<dbReference type="Proteomes" id="UP000184383">
    <property type="component" value="Unassembled WGS sequence"/>
</dbReference>
<keyword evidence="4 7" id="KW-0812">Transmembrane</keyword>
<dbReference type="OrthoDB" id="6133115at2759"/>
<evidence type="ECO:0000313" key="10">
    <source>
        <dbReference type="Proteomes" id="UP000184383"/>
    </source>
</evidence>
<keyword evidence="3" id="KW-0813">Transport</keyword>
<name>A0A1L9RGN8_ASPWE</name>
<dbReference type="GeneID" id="63746915"/>
<comment type="subcellular location">
    <subcellularLocation>
        <location evidence="1">Membrane</location>
        <topology evidence="1">Multi-pass membrane protein</topology>
    </subcellularLocation>
</comment>
<sequence length="497" mass="54822">MFEEYLQGKALRRLARFSCSLAFLIEGYQAGILGGVQDTKPYLDALGNPTGAETIPMIASSYTLAAAIMSLIVVVVGMPLGRQKSILLGNVLIFIGGIIQAASFSVPQIIVARVICGFGIALITCNVPMYMSEMSLHATERGPEVAINCSSLLAGVALSYWVDFGFTRMTNQISWRMPIAIQSIFAFISGTGISFCPDTPRWYYARSRIEEGDQTLARLHGVYFPNTTSPTPGSDSTAMQTLKESIITSIRLEAEQENKLSWTSLIWDTTPLRVGRRVRISFMILSIQQMMGIDIIVYYMTLIFLQVGLSSFFASLLAAVALTIQFGGSLCCIPTIERVGRRKMMLYSAAAQSVCMLAFVLLNGVGRSTSATQWAAAIIMFPYLFMYGWGWVTCPWLYGPEIAPLKYRHIGAAAGLFGMWLFTFLTVFAGGIGIQTAGWKIWIWPLIFNVLGFLFVYFMCPDPTGKTLEEVDALFARDGHVEGRLEQKSSVEEIEDV</sequence>
<feature type="domain" description="Major facilitator superfamily (MFS) profile" evidence="8">
    <location>
        <begin position="15"/>
        <end position="464"/>
    </location>
</feature>
<organism evidence="9 10">
    <name type="scientific">Aspergillus wentii DTO 134E9</name>
    <dbReference type="NCBI Taxonomy" id="1073089"/>
    <lineage>
        <taxon>Eukaryota</taxon>
        <taxon>Fungi</taxon>
        <taxon>Dikarya</taxon>
        <taxon>Ascomycota</taxon>
        <taxon>Pezizomycotina</taxon>
        <taxon>Eurotiomycetes</taxon>
        <taxon>Eurotiomycetidae</taxon>
        <taxon>Eurotiales</taxon>
        <taxon>Aspergillaceae</taxon>
        <taxon>Aspergillus</taxon>
        <taxon>Aspergillus subgen. Cremei</taxon>
    </lineage>
</organism>
<reference evidence="10" key="1">
    <citation type="journal article" date="2017" name="Genome Biol.">
        <title>Comparative genomics reveals high biological diversity and specific adaptations in the industrially and medically important fungal genus Aspergillus.</title>
        <authorList>
            <person name="de Vries R.P."/>
            <person name="Riley R."/>
            <person name="Wiebenga A."/>
            <person name="Aguilar-Osorio G."/>
            <person name="Amillis S."/>
            <person name="Uchima C.A."/>
            <person name="Anderluh G."/>
            <person name="Asadollahi M."/>
            <person name="Askin M."/>
            <person name="Barry K."/>
            <person name="Battaglia E."/>
            <person name="Bayram O."/>
            <person name="Benocci T."/>
            <person name="Braus-Stromeyer S.A."/>
            <person name="Caldana C."/>
            <person name="Canovas D."/>
            <person name="Cerqueira G.C."/>
            <person name="Chen F."/>
            <person name="Chen W."/>
            <person name="Choi C."/>
            <person name="Clum A."/>
            <person name="Dos Santos R.A."/>
            <person name="Damasio A.R."/>
            <person name="Diallinas G."/>
            <person name="Emri T."/>
            <person name="Fekete E."/>
            <person name="Flipphi M."/>
            <person name="Freyberg S."/>
            <person name="Gallo A."/>
            <person name="Gournas C."/>
            <person name="Habgood R."/>
            <person name="Hainaut M."/>
            <person name="Harispe M.L."/>
            <person name="Henrissat B."/>
            <person name="Hilden K.S."/>
            <person name="Hope R."/>
            <person name="Hossain A."/>
            <person name="Karabika E."/>
            <person name="Karaffa L."/>
            <person name="Karanyi Z."/>
            <person name="Krasevec N."/>
            <person name="Kuo A."/>
            <person name="Kusch H."/>
            <person name="LaButti K."/>
            <person name="Lagendijk E.L."/>
            <person name="Lapidus A."/>
            <person name="Levasseur A."/>
            <person name="Lindquist E."/>
            <person name="Lipzen A."/>
            <person name="Logrieco A.F."/>
            <person name="MacCabe A."/>
            <person name="Maekelae M.R."/>
            <person name="Malavazi I."/>
            <person name="Melin P."/>
            <person name="Meyer V."/>
            <person name="Mielnichuk N."/>
            <person name="Miskei M."/>
            <person name="Molnar A.P."/>
            <person name="Mule G."/>
            <person name="Ngan C.Y."/>
            <person name="Orejas M."/>
            <person name="Orosz E."/>
            <person name="Ouedraogo J.P."/>
            <person name="Overkamp K.M."/>
            <person name="Park H.-S."/>
            <person name="Perrone G."/>
            <person name="Piumi F."/>
            <person name="Punt P.J."/>
            <person name="Ram A.F."/>
            <person name="Ramon A."/>
            <person name="Rauscher S."/>
            <person name="Record E."/>
            <person name="Riano-Pachon D.M."/>
            <person name="Robert V."/>
            <person name="Roehrig J."/>
            <person name="Ruller R."/>
            <person name="Salamov A."/>
            <person name="Salih N.S."/>
            <person name="Samson R.A."/>
            <person name="Sandor E."/>
            <person name="Sanguinetti M."/>
            <person name="Schuetze T."/>
            <person name="Sepcic K."/>
            <person name="Shelest E."/>
            <person name="Sherlock G."/>
            <person name="Sophianopoulou V."/>
            <person name="Squina F.M."/>
            <person name="Sun H."/>
            <person name="Susca A."/>
            <person name="Todd R.B."/>
            <person name="Tsang A."/>
            <person name="Unkles S.E."/>
            <person name="van de Wiele N."/>
            <person name="van Rossen-Uffink D."/>
            <person name="Oliveira J.V."/>
            <person name="Vesth T.C."/>
            <person name="Visser J."/>
            <person name="Yu J.-H."/>
            <person name="Zhou M."/>
            <person name="Andersen M.R."/>
            <person name="Archer D.B."/>
            <person name="Baker S.E."/>
            <person name="Benoit I."/>
            <person name="Brakhage A.A."/>
            <person name="Braus G.H."/>
            <person name="Fischer R."/>
            <person name="Frisvad J.C."/>
            <person name="Goldman G.H."/>
            <person name="Houbraken J."/>
            <person name="Oakley B."/>
            <person name="Pocsi I."/>
            <person name="Scazzocchio C."/>
            <person name="Seiboth B."/>
            <person name="vanKuyk P.A."/>
            <person name="Wortman J."/>
            <person name="Dyer P.S."/>
            <person name="Grigoriev I.V."/>
        </authorList>
    </citation>
    <scope>NUCLEOTIDE SEQUENCE [LARGE SCALE GENOMIC DNA]</scope>
    <source>
        <strain evidence="10">DTO 134E9</strain>
    </source>
</reference>
<feature type="transmembrane region" description="Helical" evidence="7">
    <location>
        <begin position="85"/>
        <end position="104"/>
    </location>
</feature>
<feature type="transmembrane region" description="Helical" evidence="7">
    <location>
        <begin position="55"/>
        <end position="78"/>
    </location>
</feature>
<feature type="transmembrane region" description="Helical" evidence="7">
    <location>
        <begin position="110"/>
        <end position="131"/>
    </location>
</feature>
<dbReference type="InterPro" id="IPR050360">
    <property type="entry name" value="MFS_Sugar_Transporters"/>
</dbReference>
<evidence type="ECO:0000256" key="1">
    <source>
        <dbReference type="ARBA" id="ARBA00004141"/>
    </source>
</evidence>
<dbReference type="PANTHER" id="PTHR48022">
    <property type="entry name" value="PLASTIDIC GLUCOSE TRANSPORTER 4"/>
    <property type="match status" value="1"/>
</dbReference>
<dbReference type="GO" id="GO:0016020">
    <property type="term" value="C:membrane"/>
    <property type="evidence" value="ECO:0007669"/>
    <property type="project" value="UniProtKB-SubCell"/>
</dbReference>
<dbReference type="RefSeq" id="XP_040687693.1">
    <property type="nucleotide sequence ID" value="XM_040831067.1"/>
</dbReference>
<evidence type="ECO:0000256" key="6">
    <source>
        <dbReference type="ARBA" id="ARBA00023136"/>
    </source>
</evidence>
<evidence type="ECO:0000256" key="7">
    <source>
        <dbReference type="SAM" id="Phobius"/>
    </source>
</evidence>
<dbReference type="InterPro" id="IPR005828">
    <property type="entry name" value="MFS_sugar_transport-like"/>
</dbReference>
<dbReference type="PRINTS" id="PR00171">
    <property type="entry name" value="SUGRTRNSPORT"/>
</dbReference>
<feature type="transmembrane region" description="Helical" evidence="7">
    <location>
        <begin position="143"/>
        <end position="161"/>
    </location>
</feature>
<evidence type="ECO:0000259" key="8">
    <source>
        <dbReference type="PROSITE" id="PS50850"/>
    </source>
</evidence>
<dbReference type="GO" id="GO:0005351">
    <property type="term" value="F:carbohydrate:proton symporter activity"/>
    <property type="evidence" value="ECO:0007669"/>
    <property type="project" value="TreeGrafter"/>
</dbReference>
<feature type="transmembrane region" description="Helical" evidence="7">
    <location>
        <begin position="14"/>
        <end position="35"/>
    </location>
</feature>
<dbReference type="InterPro" id="IPR020846">
    <property type="entry name" value="MFS_dom"/>
</dbReference>
<evidence type="ECO:0000313" key="9">
    <source>
        <dbReference type="EMBL" id="OJJ34017.1"/>
    </source>
</evidence>
<dbReference type="PANTHER" id="PTHR48022:SF28">
    <property type="entry name" value="MAJOR FACILITATOR SUPERFAMILY (MFS) PROFILE DOMAIN-CONTAINING PROTEIN-RELATED"/>
    <property type="match status" value="1"/>
</dbReference>
<dbReference type="PROSITE" id="PS50850">
    <property type="entry name" value="MFS"/>
    <property type="match status" value="1"/>
</dbReference>
<dbReference type="InterPro" id="IPR003663">
    <property type="entry name" value="Sugar/inositol_transpt"/>
</dbReference>
<dbReference type="Pfam" id="PF00083">
    <property type="entry name" value="Sugar_tr"/>
    <property type="match status" value="1"/>
</dbReference>
<gene>
    <name evidence="9" type="ORF">ASPWEDRAFT_173452</name>
</gene>
<feature type="transmembrane region" description="Helical" evidence="7">
    <location>
        <begin position="374"/>
        <end position="398"/>
    </location>
</feature>
<feature type="transmembrane region" description="Helical" evidence="7">
    <location>
        <begin position="410"/>
        <end position="435"/>
    </location>
</feature>
<dbReference type="AlphaFoldDB" id="A0A1L9RGN8"/>
<feature type="transmembrane region" description="Helical" evidence="7">
    <location>
        <begin position="345"/>
        <end position="362"/>
    </location>
</feature>
<dbReference type="SUPFAM" id="SSF103473">
    <property type="entry name" value="MFS general substrate transporter"/>
    <property type="match status" value="1"/>
</dbReference>
<keyword evidence="6 7" id="KW-0472">Membrane</keyword>
<proteinExistence type="inferred from homology"/>
<dbReference type="InterPro" id="IPR036259">
    <property type="entry name" value="MFS_trans_sf"/>
</dbReference>
<comment type="similarity">
    <text evidence="2">Belongs to the major facilitator superfamily. Sugar transporter (TC 2.A.1.1) family.</text>
</comment>